<evidence type="ECO:0000313" key="3">
    <source>
        <dbReference type="Proteomes" id="UP000765509"/>
    </source>
</evidence>
<name>A0A9Q3QAM3_9BASI</name>
<comment type="caution">
    <text evidence="2">The sequence shown here is derived from an EMBL/GenBank/DDBJ whole genome shotgun (WGS) entry which is preliminary data.</text>
</comment>
<evidence type="ECO:0000313" key="2">
    <source>
        <dbReference type="EMBL" id="MBW0591289.1"/>
    </source>
</evidence>
<gene>
    <name evidence="2" type="ORF">O181_131004</name>
</gene>
<evidence type="ECO:0000256" key="1">
    <source>
        <dbReference type="SAM" id="SignalP"/>
    </source>
</evidence>
<dbReference type="Proteomes" id="UP000765509">
    <property type="component" value="Unassembled WGS sequence"/>
</dbReference>
<accession>A0A9Q3QAM3</accession>
<dbReference type="AlphaFoldDB" id="A0A9Q3QAM3"/>
<reference evidence="2" key="1">
    <citation type="submission" date="2021-03" db="EMBL/GenBank/DDBJ databases">
        <title>Draft genome sequence of rust myrtle Austropuccinia psidii MF-1, a brazilian biotype.</title>
        <authorList>
            <person name="Quecine M.C."/>
            <person name="Pachon D.M.R."/>
            <person name="Bonatelli M.L."/>
            <person name="Correr F.H."/>
            <person name="Franceschini L.M."/>
            <person name="Leite T.F."/>
            <person name="Margarido G.R.A."/>
            <person name="Almeida C.A."/>
            <person name="Ferrarezi J.A."/>
            <person name="Labate C.A."/>
        </authorList>
    </citation>
    <scope>NUCLEOTIDE SEQUENCE</scope>
    <source>
        <strain evidence="2">MF-1</strain>
    </source>
</reference>
<dbReference type="EMBL" id="AVOT02142371">
    <property type="protein sequence ID" value="MBW0591289.1"/>
    <property type="molecule type" value="Genomic_DNA"/>
</dbReference>
<evidence type="ECO:0008006" key="4">
    <source>
        <dbReference type="Google" id="ProtNLM"/>
    </source>
</evidence>
<proteinExistence type="predicted"/>
<feature type="signal peptide" evidence="1">
    <location>
        <begin position="1"/>
        <end position="19"/>
    </location>
</feature>
<sequence length="110" mass="12199">MNNNLICLVFRCRALCVLSRVSPAFTPQQQPMLVMLTKKHTRNACLLSKPSNHAARGVPSQDALARTPLWSMMMKEFLSRNQCWDPKQADGNNSGCLALCPQVSICPPSL</sequence>
<feature type="chain" id="PRO_5040232853" description="Secreted protein" evidence="1">
    <location>
        <begin position="20"/>
        <end position="110"/>
    </location>
</feature>
<organism evidence="2 3">
    <name type="scientific">Austropuccinia psidii MF-1</name>
    <dbReference type="NCBI Taxonomy" id="1389203"/>
    <lineage>
        <taxon>Eukaryota</taxon>
        <taxon>Fungi</taxon>
        <taxon>Dikarya</taxon>
        <taxon>Basidiomycota</taxon>
        <taxon>Pucciniomycotina</taxon>
        <taxon>Pucciniomycetes</taxon>
        <taxon>Pucciniales</taxon>
        <taxon>Sphaerophragmiaceae</taxon>
        <taxon>Austropuccinia</taxon>
    </lineage>
</organism>
<keyword evidence="1" id="KW-0732">Signal</keyword>
<keyword evidence="3" id="KW-1185">Reference proteome</keyword>
<protein>
    <recommendedName>
        <fullName evidence="4">Secreted protein</fullName>
    </recommendedName>
</protein>